<name>A0ABT4I7P9_9ACTO</name>
<evidence type="ECO:0000313" key="2">
    <source>
        <dbReference type="EMBL" id="MCZ0857762.1"/>
    </source>
</evidence>
<evidence type="ECO:0000256" key="1">
    <source>
        <dbReference type="SAM" id="MobiDB-lite"/>
    </source>
</evidence>
<gene>
    <name evidence="2" type="ORF">OHJ16_06860</name>
</gene>
<sequence>MTFHSDAETRHELLLARPITRADLAAAFGPDIVFGESPDGGDFTFFHPFHSIRIRRRPPTDIPGPQRSGTGSCGGMRRCGRR</sequence>
<reference evidence="2" key="1">
    <citation type="submission" date="2022-10" db="EMBL/GenBank/DDBJ databases">
        <title>Genome sequence of Actinomyces israelii ATCC 10048.</title>
        <authorList>
            <person name="Watt R.M."/>
            <person name="Tong W.M."/>
        </authorList>
    </citation>
    <scope>NUCLEOTIDE SEQUENCE</scope>
    <source>
        <strain evidence="2">ATCC 10048</strain>
    </source>
</reference>
<dbReference type="EMBL" id="JAPTMY010000012">
    <property type="protein sequence ID" value="MCZ0857762.1"/>
    <property type="molecule type" value="Genomic_DNA"/>
</dbReference>
<dbReference type="RefSeq" id="WP_043563048.1">
    <property type="nucleotide sequence ID" value="NZ_JAPTMY010000012.1"/>
</dbReference>
<organism evidence="2 3">
    <name type="scientific">Actinomyces israelii</name>
    <dbReference type="NCBI Taxonomy" id="1659"/>
    <lineage>
        <taxon>Bacteria</taxon>
        <taxon>Bacillati</taxon>
        <taxon>Actinomycetota</taxon>
        <taxon>Actinomycetes</taxon>
        <taxon>Actinomycetales</taxon>
        <taxon>Actinomycetaceae</taxon>
        <taxon>Actinomyces</taxon>
    </lineage>
</organism>
<feature type="region of interest" description="Disordered" evidence="1">
    <location>
        <begin position="55"/>
        <end position="82"/>
    </location>
</feature>
<protein>
    <submittedName>
        <fullName evidence="2">Uncharacterized protein</fullName>
    </submittedName>
</protein>
<proteinExistence type="predicted"/>
<dbReference type="Proteomes" id="UP001072034">
    <property type="component" value="Unassembled WGS sequence"/>
</dbReference>
<comment type="caution">
    <text evidence="2">The sequence shown here is derived from an EMBL/GenBank/DDBJ whole genome shotgun (WGS) entry which is preliminary data.</text>
</comment>
<evidence type="ECO:0000313" key="3">
    <source>
        <dbReference type="Proteomes" id="UP001072034"/>
    </source>
</evidence>
<keyword evidence="3" id="KW-1185">Reference proteome</keyword>
<accession>A0ABT4I7P9</accession>